<dbReference type="Pfam" id="PF12680">
    <property type="entry name" value="SnoaL_2"/>
    <property type="match status" value="1"/>
</dbReference>
<feature type="domain" description="SnoaL-like" evidence="1">
    <location>
        <begin position="19"/>
        <end position="114"/>
    </location>
</feature>
<keyword evidence="3" id="KW-1185">Reference proteome</keyword>
<organism evidence="2 3">
    <name type="scientific">Kibdelosporangium banguiense</name>
    <dbReference type="NCBI Taxonomy" id="1365924"/>
    <lineage>
        <taxon>Bacteria</taxon>
        <taxon>Bacillati</taxon>
        <taxon>Actinomycetota</taxon>
        <taxon>Actinomycetes</taxon>
        <taxon>Pseudonocardiales</taxon>
        <taxon>Pseudonocardiaceae</taxon>
        <taxon>Kibdelosporangium</taxon>
    </lineage>
</organism>
<dbReference type="SUPFAM" id="SSF54427">
    <property type="entry name" value="NTF2-like"/>
    <property type="match status" value="1"/>
</dbReference>
<comment type="caution">
    <text evidence="2">The sequence shown here is derived from an EMBL/GenBank/DDBJ whole genome shotgun (WGS) entry which is preliminary data.</text>
</comment>
<dbReference type="InterPro" id="IPR037401">
    <property type="entry name" value="SnoaL-like"/>
</dbReference>
<evidence type="ECO:0000259" key="1">
    <source>
        <dbReference type="Pfam" id="PF12680"/>
    </source>
</evidence>
<dbReference type="RefSeq" id="WP_209644492.1">
    <property type="nucleotide sequence ID" value="NZ_JAGINW010000001.1"/>
</dbReference>
<evidence type="ECO:0000313" key="3">
    <source>
        <dbReference type="Proteomes" id="UP001519332"/>
    </source>
</evidence>
<evidence type="ECO:0000313" key="2">
    <source>
        <dbReference type="EMBL" id="MBP2327567.1"/>
    </source>
</evidence>
<accession>A0ABS4TT51</accession>
<name>A0ABS4TT51_9PSEU</name>
<dbReference type="EMBL" id="JAGINW010000001">
    <property type="protein sequence ID" value="MBP2327567.1"/>
    <property type="molecule type" value="Genomic_DNA"/>
</dbReference>
<dbReference type="Proteomes" id="UP001519332">
    <property type="component" value="Unassembled WGS sequence"/>
</dbReference>
<sequence>MVDRTPHSNVELLRAVYADFRLLNEFARQDMVLHAAGSRGILTGDYVGKQAVLARVLELYRRSGGSLVLSADDIVANDHFGVVLGRLAANRAGRRLEGEVCGVWRFQDGLIVEHWENCADWPAAERFLIDEFDEEADAEPADARHSTG</sequence>
<dbReference type="InterPro" id="IPR032710">
    <property type="entry name" value="NTF2-like_dom_sf"/>
</dbReference>
<dbReference type="Gene3D" id="3.10.450.50">
    <property type="match status" value="1"/>
</dbReference>
<proteinExistence type="predicted"/>
<protein>
    <submittedName>
        <fullName evidence="2">Ketosteroid isomerase-like protein</fullName>
    </submittedName>
</protein>
<gene>
    <name evidence="2" type="ORF">JOF56_007952</name>
</gene>
<reference evidence="2 3" key="1">
    <citation type="submission" date="2021-03" db="EMBL/GenBank/DDBJ databases">
        <title>Sequencing the genomes of 1000 actinobacteria strains.</title>
        <authorList>
            <person name="Klenk H.-P."/>
        </authorList>
    </citation>
    <scope>NUCLEOTIDE SEQUENCE [LARGE SCALE GENOMIC DNA]</scope>
    <source>
        <strain evidence="2 3">DSM 46670</strain>
    </source>
</reference>